<organism evidence="1 2">
    <name type="scientific">Ancylostoma ceylanicum</name>
    <dbReference type="NCBI Taxonomy" id="53326"/>
    <lineage>
        <taxon>Eukaryota</taxon>
        <taxon>Metazoa</taxon>
        <taxon>Ecdysozoa</taxon>
        <taxon>Nematoda</taxon>
        <taxon>Chromadorea</taxon>
        <taxon>Rhabditida</taxon>
        <taxon>Rhabditina</taxon>
        <taxon>Rhabditomorpha</taxon>
        <taxon>Strongyloidea</taxon>
        <taxon>Ancylostomatidae</taxon>
        <taxon>Ancylostomatinae</taxon>
        <taxon>Ancylostoma</taxon>
    </lineage>
</organism>
<gene>
    <name evidence="1" type="primary">Acey_s0024.g989</name>
    <name evidence="1" type="ORF">Y032_0024g989</name>
</gene>
<dbReference type="Proteomes" id="UP000024635">
    <property type="component" value="Unassembled WGS sequence"/>
</dbReference>
<evidence type="ECO:0000313" key="2">
    <source>
        <dbReference type="Proteomes" id="UP000024635"/>
    </source>
</evidence>
<keyword evidence="2" id="KW-1185">Reference proteome</keyword>
<accession>A0A016UXB7</accession>
<proteinExistence type="predicted"/>
<dbReference type="AlphaFoldDB" id="A0A016UXB7"/>
<evidence type="ECO:0000313" key="1">
    <source>
        <dbReference type="EMBL" id="EYC19651.1"/>
    </source>
</evidence>
<dbReference type="EMBL" id="JARK01001360">
    <property type="protein sequence ID" value="EYC19651.1"/>
    <property type="molecule type" value="Genomic_DNA"/>
</dbReference>
<sequence>MDRISSSVNTYNELELKLKFDCFHKIEAKHRKIKRHEAKLGPTPHSSLDIQFFTQLLLNHIVAVYLAELSKEEF</sequence>
<name>A0A016UXB7_9BILA</name>
<protein>
    <submittedName>
        <fullName evidence="1">Uncharacterized protein</fullName>
    </submittedName>
</protein>
<reference evidence="2" key="1">
    <citation type="journal article" date="2015" name="Nat. Genet.">
        <title>The genome and transcriptome of the zoonotic hookworm Ancylostoma ceylanicum identify infection-specific gene families.</title>
        <authorList>
            <person name="Schwarz E.M."/>
            <person name="Hu Y."/>
            <person name="Antoshechkin I."/>
            <person name="Miller M.M."/>
            <person name="Sternberg P.W."/>
            <person name="Aroian R.V."/>
        </authorList>
    </citation>
    <scope>NUCLEOTIDE SEQUENCE</scope>
    <source>
        <strain evidence="2">HY135</strain>
    </source>
</reference>
<comment type="caution">
    <text evidence="1">The sequence shown here is derived from an EMBL/GenBank/DDBJ whole genome shotgun (WGS) entry which is preliminary data.</text>
</comment>